<dbReference type="AlphaFoldDB" id="A0AAV5NVK8"/>
<evidence type="ECO:0000313" key="2">
    <source>
        <dbReference type="Proteomes" id="UP001156690"/>
    </source>
</evidence>
<proteinExistence type="predicted"/>
<dbReference type="Proteomes" id="UP001156690">
    <property type="component" value="Unassembled WGS sequence"/>
</dbReference>
<comment type="caution">
    <text evidence="1">The sequence shown here is derived from an EMBL/GenBank/DDBJ whole genome shotgun (WGS) entry which is preliminary data.</text>
</comment>
<dbReference type="InterPro" id="IPR011990">
    <property type="entry name" value="TPR-like_helical_dom_sf"/>
</dbReference>
<evidence type="ECO:0000313" key="1">
    <source>
        <dbReference type="EMBL" id="GLQ74292.1"/>
    </source>
</evidence>
<accession>A0AAV5NVK8</accession>
<evidence type="ECO:0008006" key="3">
    <source>
        <dbReference type="Google" id="ProtNLM"/>
    </source>
</evidence>
<gene>
    <name evidence="1" type="ORF">GCM10007932_36530</name>
</gene>
<protein>
    <recommendedName>
        <fullName evidence="3">Tetratricopeptide repeat protein</fullName>
    </recommendedName>
</protein>
<name>A0AAV5NVK8_9VIBR</name>
<reference evidence="2" key="1">
    <citation type="journal article" date="2019" name="Int. J. Syst. Evol. Microbiol.">
        <title>The Global Catalogue of Microorganisms (GCM) 10K type strain sequencing project: providing services to taxonomists for standard genome sequencing and annotation.</title>
        <authorList>
            <consortium name="The Broad Institute Genomics Platform"/>
            <consortium name="The Broad Institute Genome Sequencing Center for Infectious Disease"/>
            <person name="Wu L."/>
            <person name="Ma J."/>
        </authorList>
    </citation>
    <scope>NUCLEOTIDE SEQUENCE [LARGE SCALE GENOMIC DNA]</scope>
    <source>
        <strain evidence="2">NBRC 15640</strain>
    </source>
</reference>
<dbReference type="RefSeq" id="WP_126609386.1">
    <property type="nucleotide sequence ID" value="NZ_AP025145.1"/>
</dbReference>
<dbReference type="EMBL" id="BSNX01000055">
    <property type="protein sequence ID" value="GLQ74292.1"/>
    <property type="molecule type" value="Genomic_DNA"/>
</dbReference>
<sequence length="485" mass="55974">MKRYLVIAALISLPVHAQKQQDVTVFDERIVVEVSSESQPEFDESLYWEILNNTGWKQAKEASKGLTISPALKEEIEYKESLERLSYLVKKRRTSNANALILAHPEWRTCDRVQWLWLDLKNESSTGYGSNAKSKYQFILDNCEGHELSTTQKLLSWTGQSAQNDILARYKAAPNYNAKAAAKIRHDLKMDRFAAGKVSVNELVELEKIVMRKKDAELAELVAWKYLENQQPSKALEWFETAIGWAGATNKRIEGKLLSLQQMGEQNRLQVEYKIWSKEYPAIAKWDIGSDEEMDLACEESTVKCLQSLRDKPELSAQEYALKGWKLYELSRPISAKLAFENAINRMSPADEEWDLTQYGYMLSLEQSGYVDKADLLAQQINDSDKRRKIDKQTALKQVYFAFDSKDYDEALSRIDEYEELYGKEVQLIEIKAWSLYNSERQKEALSEFAVLAEAFPHDKKVQHSYLVIKCSVFSHKTECRELGY</sequence>
<organism evidence="1 2">
    <name type="scientific">Vibrio penaeicida</name>
    <dbReference type="NCBI Taxonomy" id="104609"/>
    <lineage>
        <taxon>Bacteria</taxon>
        <taxon>Pseudomonadati</taxon>
        <taxon>Pseudomonadota</taxon>
        <taxon>Gammaproteobacteria</taxon>
        <taxon>Vibrionales</taxon>
        <taxon>Vibrionaceae</taxon>
        <taxon>Vibrio</taxon>
    </lineage>
</organism>
<dbReference type="Gene3D" id="1.25.40.10">
    <property type="entry name" value="Tetratricopeptide repeat domain"/>
    <property type="match status" value="1"/>
</dbReference>
<keyword evidence="2" id="KW-1185">Reference proteome</keyword>